<comment type="catalytic activity">
    <reaction evidence="10 19">
        <text>[ThiI sulfur-carrier protein]-S-sulfanyl-L-cysteine + a uridine in tRNA + 2 reduced [2Fe-2S]-[ferredoxin] + ATP + H(+) = [ThiI sulfur-carrier protein]-L-cysteine + a 4-thiouridine in tRNA + 2 oxidized [2Fe-2S]-[ferredoxin] + AMP + diphosphate</text>
        <dbReference type="Rhea" id="RHEA:24176"/>
        <dbReference type="Rhea" id="RHEA-COMP:10000"/>
        <dbReference type="Rhea" id="RHEA-COMP:10001"/>
        <dbReference type="Rhea" id="RHEA-COMP:13337"/>
        <dbReference type="Rhea" id="RHEA-COMP:13338"/>
        <dbReference type="Rhea" id="RHEA-COMP:13339"/>
        <dbReference type="Rhea" id="RHEA-COMP:13340"/>
        <dbReference type="ChEBI" id="CHEBI:15378"/>
        <dbReference type="ChEBI" id="CHEBI:29950"/>
        <dbReference type="ChEBI" id="CHEBI:30616"/>
        <dbReference type="ChEBI" id="CHEBI:33019"/>
        <dbReference type="ChEBI" id="CHEBI:33737"/>
        <dbReference type="ChEBI" id="CHEBI:33738"/>
        <dbReference type="ChEBI" id="CHEBI:61963"/>
        <dbReference type="ChEBI" id="CHEBI:65315"/>
        <dbReference type="ChEBI" id="CHEBI:136798"/>
        <dbReference type="ChEBI" id="CHEBI:456215"/>
        <dbReference type="EC" id="2.8.1.4"/>
    </reaction>
</comment>
<dbReference type="GO" id="GO:0009229">
    <property type="term" value="P:thiamine diphosphate biosynthetic process"/>
    <property type="evidence" value="ECO:0007669"/>
    <property type="project" value="UniProtKB-UniRule"/>
</dbReference>
<comment type="pathway">
    <text evidence="2 19">Cofactor biosynthesis; thiamine diphosphate biosynthesis.</text>
</comment>
<evidence type="ECO:0000256" key="9">
    <source>
        <dbReference type="ARBA" id="ARBA00022977"/>
    </source>
</evidence>
<feature type="binding site" evidence="19">
    <location>
        <begin position="207"/>
        <end position="208"/>
    </location>
    <ligand>
        <name>ATP</name>
        <dbReference type="ChEBI" id="CHEBI:30616"/>
    </ligand>
</feature>
<evidence type="ECO:0000256" key="7">
    <source>
        <dbReference type="ARBA" id="ARBA00022840"/>
    </source>
</evidence>
<comment type="function">
    <text evidence="12 19">Catalyzes the ATP-dependent transfer of a sulfur to tRNA to produce 4-thiouridine in position 8 of tRNAs, which functions as a near-UV photosensor. Also catalyzes the transfer of sulfur to the sulfur carrier protein ThiS, forming ThiS-thiocarboxylate. This is a step in the synthesis of thiazole, in the thiamine biosynthesis pathway. The sulfur is donated as persulfide by IscS.</text>
</comment>
<dbReference type="Pfam" id="PF02926">
    <property type="entry name" value="THUMP"/>
    <property type="match status" value="1"/>
</dbReference>
<dbReference type="PANTHER" id="PTHR43209:SF1">
    <property type="entry name" value="TRNA SULFURTRANSFERASE"/>
    <property type="match status" value="1"/>
</dbReference>
<feature type="binding site" evidence="19">
    <location>
        <position position="295"/>
    </location>
    <ligand>
        <name>ATP</name>
        <dbReference type="ChEBI" id="CHEBI:30616"/>
    </ligand>
</feature>
<keyword evidence="8 19" id="KW-0694">RNA-binding</keyword>
<evidence type="ECO:0000313" key="21">
    <source>
        <dbReference type="EMBL" id="MBC8539440.1"/>
    </source>
</evidence>
<evidence type="ECO:0000256" key="4">
    <source>
        <dbReference type="ARBA" id="ARBA00022555"/>
    </source>
</evidence>
<dbReference type="InterPro" id="IPR049962">
    <property type="entry name" value="THUMP_ThiI"/>
</dbReference>
<evidence type="ECO:0000256" key="17">
    <source>
        <dbReference type="ARBA" id="ARBA00077849"/>
    </source>
</evidence>
<dbReference type="InterPro" id="IPR004114">
    <property type="entry name" value="THUMP_dom"/>
</dbReference>
<dbReference type="EC" id="2.8.1.4" evidence="14 19"/>
<evidence type="ECO:0000256" key="18">
    <source>
        <dbReference type="ARBA" id="ARBA00080570"/>
    </source>
</evidence>
<feature type="domain" description="THUMP" evidence="20">
    <location>
        <begin position="59"/>
        <end position="164"/>
    </location>
</feature>
<evidence type="ECO:0000256" key="15">
    <source>
        <dbReference type="ARBA" id="ARBA00071867"/>
    </source>
</evidence>
<dbReference type="GO" id="GO:0005524">
    <property type="term" value="F:ATP binding"/>
    <property type="evidence" value="ECO:0007669"/>
    <property type="project" value="UniProtKB-UniRule"/>
</dbReference>
<dbReference type="InterPro" id="IPR050102">
    <property type="entry name" value="tRNA_sulfurtransferase_ThiI"/>
</dbReference>
<dbReference type="SUPFAM" id="SSF143437">
    <property type="entry name" value="THUMP domain-like"/>
    <property type="match status" value="1"/>
</dbReference>
<accession>A0A926DIB4</accession>
<feature type="binding site" evidence="19">
    <location>
        <position position="286"/>
    </location>
    <ligand>
        <name>ATP</name>
        <dbReference type="ChEBI" id="CHEBI:30616"/>
    </ligand>
</feature>
<evidence type="ECO:0000313" key="22">
    <source>
        <dbReference type="Proteomes" id="UP000611762"/>
    </source>
</evidence>
<dbReference type="Pfam" id="PF22025">
    <property type="entry name" value="ThiI_fer"/>
    <property type="match status" value="1"/>
</dbReference>
<gene>
    <name evidence="19 21" type="primary">thiI</name>
    <name evidence="21" type="ORF">H8698_00425</name>
</gene>
<dbReference type="GO" id="GO:0052837">
    <property type="term" value="P:thiazole biosynthetic process"/>
    <property type="evidence" value="ECO:0007669"/>
    <property type="project" value="TreeGrafter"/>
</dbReference>
<dbReference type="GO" id="GO:0004810">
    <property type="term" value="F:CCA tRNA nucleotidyltransferase activity"/>
    <property type="evidence" value="ECO:0007669"/>
    <property type="project" value="InterPro"/>
</dbReference>
<keyword evidence="3 19" id="KW-0963">Cytoplasm</keyword>
<evidence type="ECO:0000256" key="13">
    <source>
        <dbReference type="ARBA" id="ARBA00061472"/>
    </source>
</evidence>
<keyword evidence="4 19" id="KW-0820">tRNA-binding</keyword>
<dbReference type="Proteomes" id="UP000611762">
    <property type="component" value="Unassembled WGS sequence"/>
</dbReference>
<reference evidence="21" key="1">
    <citation type="submission" date="2020-08" db="EMBL/GenBank/DDBJ databases">
        <title>Genome public.</title>
        <authorList>
            <person name="Liu C."/>
            <person name="Sun Q."/>
        </authorList>
    </citation>
    <scope>NUCLEOTIDE SEQUENCE</scope>
    <source>
        <strain evidence="21">H8</strain>
    </source>
</reference>
<dbReference type="GO" id="GO:0005829">
    <property type="term" value="C:cytosol"/>
    <property type="evidence" value="ECO:0007669"/>
    <property type="project" value="TreeGrafter"/>
</dbReference>
<sequence>MKQIILIKYGEIILKGLNRHTFEDMLIKNIYAALGPIQAEVWRAQATIYADIKNENEMDEAIFRLKKVFGIVAIIKAYVLSKEFEQLKQEARDCLKEELESANTFKVEAKRADKKYPMKSPDICRELGGFLSDCYPNLKVDVIRPDKLVTVEVRETNVYLYCNRIKGLGGMPVGSNSKAVLLLSGGIDSPVAGFMVAKRGVALEAVHFFSHPYTSQRAKDKVLALAKIIAAYTGGLKVHIVPFTEIQLEIKEKCPPEQLTLIMRRFMMAISEKVAQRVNAKALVTGESIGQVASQTVEALCVTNDAVHLPVFRPVIGMDKEEIVEIARRIDTFETSVLPYEDCCTIFTPRHPLTKPKLENIVKSEGLLDFEGLVASAVAGIETIEV</sequence>
<organism evidence="21 22">
    <name type="scientific">Congzhengia minquanensis</name>
    <dbReference type="NCBI Taxonomy" id="2763657"/>
    <lineage>
        <taxon>Bacteria</taxon>
        <taxon>Bacillati</taxon>
        <taxon>Bacillota</taxon>
        <taxon>Clostridia</taxon>
        <taxon>Eubacteriales</taxon>
        <taxon>Oscillospiraceae</taxon>
        <taxon>Congzhengia</taxon>
    </lineage>
</organism>
<comment type="caution">
    <text evidence="21">The sequence shown here is derived from an EMBL/GenBank/DDBJ whole genome shotgun (WGS) entry which is preliminary data.</text>
</comment>
<dbReference type="GO" id="GO:0009228">
    <property type="term" value="P:thiamine biosynthetic process"/>
    <property type="evidence" value="ECO:0007669"/>
    <property type="project" value="UniProtKB-KW"/>
</dbReference>
<dbReference type="AlphaFoldDB" id="A0A926DIB4"/>
<comment type="subcellular location">
    <subcellularLocation>
        <location evidence="1 19">Cytoplasm</location>
    </subcellularLocation>
</comment>
<dbReference type="FunFam" id="3.40.50.620:FF:000053">
    <property type="entry name" value="Probable tRNA sulfurtransferase"/>
    <property type="match status" value="1"/>
</dbReference>
<feature type="binding site" evidence="19">
    <location>
        <begin position="182"/>
        <end position="183"/>
    </location>
    <ligand>
        <name>ATP</name>
        <dbReference type="ChEBI" id="CHEBI:30616"/>
    </ligand>
</feature>
<dbReference type="HAMAP" id="MF_00021">
    <property type="entry name" value="ThiI"/>
    <property type="match status" value="1"/>
</dbReference>
<dbReference type="InterPro" id="IPR014729">
    <property type="entry name" value="Rossmann-like_a/b/a_fold"/>
</dbReference>
<dbReference type="Gene3D" id="3.40.50.620">
    <property type="entry name" value="HUPs"/>
    <property type="match status" value="1"/>
</dbReference>
<keyword evidence="22" id="KW-1185">Reference proteome</keyword>
<dbReference type="EMBL" id="JACRSU010000001">
    <property type="protein sequence ID" value="MBC8539440.1"/>
    <property type="molecule type" value="Genomic_DNA"/>
</dbReference>
<evidence type="ECO:0000256" key="8">
    <source>
        <dbReference type="ARBA" id="ARBA00022884"/>
    </source>
</evidence>
<evidence type="ECO:0000256" key="3">
    <source>
        <dbReference type="ARBA" id="ARBA00022490"/>
    </source>
</evidence>
<keyword evidence="6 19" id="KW-0547">Nucleotide-binding</keyword>
<evidence type="ECO:0000256" key="14">
    <source>
        <dbReference type="ARBA" id="ARBA00066827"/>
    </source>
</evidence>
<dbReference type="SMART" id="SM00981">
    <property type="entry name" value="THUMP"/>
    <property type="match status" value="1"/>
</dbReference>
<comment type="similarity">
    <text evidence="13 19">Belongs to the ThiI family.</text>
</comment>
<dbReference type="NCBIfam" id="TIGR00342">
    <property type="entry name" value="tRNA uracil 4-sulfurtransferase ThiI"/>
    <property type="match status" value="1"/>
</dbReference>
<dbReference type="GO" id="GO:0002937">
    <property type="term" value="P:tRNA 4-thiouridine biosynthesis"/>
    <property type="evidence" value="ECO:0007669"/>
    <property type="project" value="TreeGrafter"/>
</dbReference>
<feature type="binding site" evidence="19">
    <location>
        <position position="264"/>
    </location>
    <ligand>
        <name>ATP</name>
        <dbReference type="ChEBI" id="CHEBI:30616"/>
    </ligand>
</feature>
<dbReference type="SUPFAM" id="SSF52402">
    <property type="entry name" value="Adenine nucleotide alpha hydrolases-like"/>
    <property type="match status" value="1"/>
</dbReference>
<dbReference type="GO" id="GO:0140741">
    <property type="term" value="F:tRNA-uracil-4 sulfurtransferase activity"/>
    <property type="evidence" value="ECO:0007669"/>
    <property type="project" value="UniProtKB-EC"/>
</dbReference>
<dbReference type="CDD" id="cd01712">
    <property type="entry name" value="PPase_ThiI"/>
    <property type="match status" value="1"/>
</dbReference>
<evidence type="ECO:0000256" key="12">
    <source>
        <dbReference type="ARBA" id="ARBA00058382"/>
    </source>
</evidence>
<evidence type="ECO:0000256" key="11">
    <source>
        <dbReference type="ARBA" id="ARBA00052330"/>
    </source>
</evidence>
<dbReference type="PANTHER" id="PTHR43209">
    <property type="entry name" value="TRNA SULFURTRANSFERASE"/>
    <property type="match status" value="1"/>
</dbReference>
<evidence type="ECO:0000256" key="10">
    <source>
        <dbReference type="ARBA" id="ARBA00050570"/>
    </source>
</evidence>
<dbReference type="InterPro" id="IPR054173">
    <property type="entry name" value="ThiI_fer"/>
</dbReference>
<evidence type="ECO:0000259" key="20">
    <source>
        <dbReference type="PROSITE" id="PS51165"/>
    </source>
</evidence>
<proteinExistence type="inferred from homology"/>
<dbReference type="Pfam" id="PF02568">
    <property type="entry name" value="ThiI"/>
    <property type="match status" value="1"/>
</dbReference>
<keyword evidence="7 19" id="KW-0067">ATP-binding</keyword>
<evidence type="ECO:0000256" key="5">
    <source>
        <dbReference type="ARBA" id="ARBA00022679"/>
    </source>
</evidence>
<evidence type="ECO:0000256" key="6">
    <source>
        <dbReference type="ARBA" id="ARBA00022741"/>
    </source>
</evidence>
<dbReference type="InterPro" id="IPR049961">
    <property type="entry name" value="ThiI_N"/>
</dbReference>
<evidence type="ECO:0000256" key="2">
    <source>
        <dbReference type="ARBA" id="ARBA00004948"/>
    </source>
</evidence>
<dbReference type="CDD" id="cd11716">
    <property type="entry name" value="THUMP_ThiI"/>
    <property type="match status" value="1"/>
</dbReference>
<comment type="catalytic activity">
    <reaction evidence="11 19">
        <text>[ThiS sulfur-carrier protein]-C-terminal Gly-Gly-AMP + S-sulfanyl-L-cysteinyl-[cysteine desulfurase] + AH2 = [ThiS sulfur-carrier protein]-C-terminal-Gly-aminoethanethioate + L-cysteinyl-[cysteine desulfurase] + A + AMP + 2 H(+)</text>
        <dbReference type="Rhea" id="RHEA:43340"/>
        <dbReference type="Rhea" id="RHEA-COMP:12157"/>
        <dbReference type="Rhea" id="RHEA-COMP:12158"/>
        <dbReference type="Rhea" id="RHEA-COMP:12910"/>
        <dbReference type="Rhea" id="RHEA-COMP:19908"/>
        <dbReference type="ChEBI" id="CHEBI:13193"/>
        <dbReference type="ChEBI" id="CHEBI:15378"/>
        <dbReference type="ChEBI" id="CHEBI:17499"/>
        <dbReference type="ChEBI" id="CHEBI:29950"/>
        <dbReference type="ChEBI" id="CHEBI:61963"/>
        <dbReference type="ChEBI" id="CHEBI:90618"/>
        <dbReference type="ChEBI" id="CHEBI:232372"/>
        <dbReference type="ChEBI" id="CHEBI:456215"/>
    </reaction>
</comment>
<protein>
    <recommendedName>
        <fullName evidence="15 19">Probable tRNA sulfurtransferase</fullName>
        <ecNumber evidence="14 19">2.8.1.4</ecNumber>
    </recommendedName>
    <alternativeName>
        <fullName evidence="16 19">Sulfur carrier protein ThiS sulfurtransferase</fullName>
    </alternativeName>
    <alternativeName>
        <fullName evidence="17 19">Thiamine biosynthesis protein ThiI</fullName>
    </alternativeName>
    <alternativeName>
        <fullName evidence="18 19">tRNA 4-thiouridine synthase</fullName>
    </alternativeName>
</protein>
<name>A0A926DIB4_9FIRM</name>
<dbReference type="GO" id="GO:0000049">
    <property type="term" value="F:tRNA binding"/>
    <property type="evidence" value="ECO:0007669"/>
    <property type="project" value="UniProtKB-UniRule"/>
</dbReference>
<evidence type="ECO:0000256" key="19">
    <source>
        <dbReference type="HAMAP-Rule" id="MF_00021"/>
    </source>
</evidence>
<dbReference type="Gene3D" id="3.30.2130.30">
    <property type="match status" value="1"/>
</dbReference>
<dbReference type="InterPro" id="IPR003720">
    <property type="entry name" value="tRNA_STrfase"/>
</dbReference>
<evidence type="ECO:0000256" key="16">
    <source>
        <dbReference type="ARBA" id="ARBA00075337"/>
    </source>
</evidence>
<dbReference type="RefSeq" id="WP_249310549.1">
    <property type="nucleotide sequence ID" value="NZ_JACRSU010000001.1"/>
</dbReference>
<evidence type="ECO:0000256" key="1">
    <source>
        <dbReference type="ARBA" id="ARBA00004496"/>
    </source>
</evidence>
<dbReference type="InterPro" id="IPR020536">
    <property type="entry name" value="ThiI_AANH"/>
</dbReference>
<keyword evidence="9 19" id="KW-0784">Thiamine biosynthesis</keyword>
<dbReference type="PROSITE" id="PS51165">
    <property type="entry name" value="THUMP"/>
    <property type="match status" value="1"/>
</dbReference>
<keyword evidence="5 19" id="KW-0808">Transferase</keyword>